<gene>
    <name evidence="2" type="ORF">EYF80_058631</name>
</gene>
<name>A0A4Z2EQU6_9TELE</name>
<evidence type="ECO:0000313" key="3">
    <source>
        <dbReference type="Proteomes" id="UP000314294"/>
    </source>
</evidence>
<evidence type="ECO:0000313" key="2">
    <source>
        <dbReference type="EMBL" id="TNN31218.1"/>
    </source>
</evidence>
<dbReference type="EMBL" id="SRLO01003682">
    <property type="protein sequence ID" value="TNN31218.1"/>
    <property type="molecule type" value="Genomic_DNA"/>
</dbReference>
<dbReference type="AlphaFoldDB" id="A0A4Z2EQU6"/>
<organism evidence="2 3">
    <name type="scientific">Liparis tanakae</name>
    <name type="common">Tanaka's snailfish</name>
    <dbReference type="NCBI Taxonomy" id="230148"/>
    <lineage>
        <taxon>Eukaryota</taxon>
        <taxon>Metazoa</taxon>
        <taxon>Chordata</taxon>
        <taxon>Craniata</taxon>
        <taxon>Vertebrata</taxon>
        <taxon>Euteleostomi</taxon>
        <taxon>Actinopterygii</taxon>
        <taxon>Neopterygii</taxon>
        <taxon>Teleostei</taxon>
        <taxon>Neoteleostei</taxon>
        <taxon>Acanthomorphata</taxon>
        <taxon>Eupercaria</taxon>
        <taxon>Perciformes</taxon>
        <taxon>Cottioidei</taxon>
        <taxon>Cottales</taxon>
        <taxon>Liparidae</taxon>
        <taxon>Liparis</taxon>
    </lineage>
</organism>
<reference evidence="2 3" key="1">
    <citation type="submission" date="2019-03" db="EMBL/GenBank/DDBJ databases">
        <title>First draft genome of Liparis tanakae, snailfish: a comprehensive survey of snailfish specific genes.</title>
        <authorList>
            <person name="Kim W."/>
            <person name="Song I."/>
            <person name="Jeong J.-H."/>
            <person name="Kim D."/>
            <person name="Kim S."/>
            <person name="Ryu S."/>
            <person name="Song J.Y."/>
            <person name="Lee S.K."/>
        </authorList>
    </citation>
    <scope>NUCLEOTIDE SEQUENCE [LARGE SCALE GENOMIC DNA]</scope>
    <source>
        <tissue evidence="2">Muscle</tissue>
    </source>
</reference>
<comment type="caution">
    <text evidence="2">The sequence shown here is derived from an EMBL/GenBank/DDBJ whole genome shotgun (WGS) entry which is preliminary data.</text>
</comment>
<protein>
    <submittedName>
        <fullName evidence="2">Uncharacterized protein</fullName>
    </submittedName>
</protein>
<feature type="region of interest" description="Disordered" evidence="1">
    <location>
        <begin position="154"/>
        <end position="187"/>
    </location>
</feature>
<sequence>MRRCSPHGPEAIELHQTHLDTRSRVAPPVPVVYPSAPACTCGVPECPRLYLWCTRVPPPVPVVYLSAPALGQRGAPVAVELTGEGGVSDQLPLPGAGVAHRGADGEGVANHQGVGGGARLHISALLVGFWGNMSWEQLARLSIKLQHYPEAPGACSITQKPPGHAALPRSPRGMQHYPEAPGACSTL</sequence>
<proteinExistence type="predicted"/>
<evidence type="ECO:0000256" key="1">
    <source>
        <dbReference type="SAM" id="MobiDB-lite"/>
    </source>
</evidence>
<keyword evidence="3" id="KW-1185">Reference proteome</keyword>
<dbReference type="Proteomes" id="UP000314294">
    <property type="component" value="Unassembled WGS sequence"/>
</dbReference>
<accession>A0A4Z2EQU6</accession>